<keyword evidence="3" id="KW-1185">Reference proteome</keyword>
<evidence type="ECO:0000313" key="3">
    <source>
        <dbReference type="Proteomes" id="UP000784294"/>
    </source>
</evidence>
<evidence type="ECO:0000256" key="1">
    <source>
        <dbReference type="SAM" id="SignalP"/>
    </source>
</evidence>
<feature type="signal peptide" evidence="1">
    <location>
        <begin position="1"/>
        <end position="30"/>
    </location>
</feature>
<comment type="caution">
    <text evidence="2">The sequence shown here is derived from an EMBL/GenBank/DDBJ whole genome shotgun (WGS) entry which is preliminary data.</text>
</comment>
<dbReference type="AlphaFoldDB" id="A0A448X418"/>
<accession>A0A448X418</accession>
<dbReference type="EMBL" id="CAAALY010086872">
    <property type="protein sequence ID" value="VEL27383.1"/>
    <property type="molecule type" value="Genomic_DNA"/>
</dbReference>
<organism evidence="2 3">
    <name type="scientific">Protopolystoma xenopodis</name>
    <dbReference type="NCBI Taxonomy" id="117903"/>
    <lineage>
        <taxon>Eukaryota</taxon>
        <taxon>Metazoa</taxon>
        <taxon>Spiralia</taxon>
        <taxon>Lophotrochozoa</taxon>
        <taxon>Platyhelminthes</taxon>
        <taxon>Monogenea</taxon>
        <taxon>Polyopisthocotylea</taxon>
        <taxon>Polystomatidea</taxon>
        <taxon>Polystomatidae</taxon>
        <taxon>Protopolystoma</taxon>
    </lineage>
</organism>
<gene>
    <name evidence="2" type="ORF">PXEA_LOCUS20823</name>
</gene>
<protein>
    <submittedName>
        <fullName evidence="2">Uncharacterized protein</fullName>
    </submittedName>
</protein>
<reference evidence="2" key="1">
    <citation type="submission" date="2018-11" db="EMBL/GenBank/DDBJ databases">
        <authorList>
            <consortium name="Pathogen Informatics"/>
        </authorList>
    </citation>
    <scope>NUCLEOTIDE SEQUENCE</scope>
</reference>
<dbReference type="Proteomes" id="UP000784294">
    <property type="component" value="Unassembled WGS sequence"/>
</dbReference>
<name>A0A448X418_9PLAT</name>
<proteinExistence type="predicted"/>
<keyword evidence="1" id="KW-0732">Signal</keyword>
<evidence type="ECO:0000313" key="2">
    <source>
        <dbReference type="EMBL" id="VEL27383.1"/>
    </source>
</evidence>
<sequence>MPPLGRGLRGLDLLIALRSVAPGLVWTSWAEPPGPLLRWAMSGSKCLTRSTPEGAESAETNSDDMVEYLAYILTTA</sequence>
<feature type="chain" id="PRO_5019168830" evidence="1">
    <location>
        <begin position="31"/>
        <end position="76"/>
    </location>
</feature>